<dbReference type="RefSeq" id="WP_146087284.1">
    <property type="nucleotide sequence ID" value="NZ_FNVO01000003.1"/>
</dbReference>
<feature type="region of interest" description="Disordered" evidence="1">
    <location>
        <begin position="99"/>
        <end position="118"/>
    </location>
</feature>
<gene>
    <name evidence="3" type="ORF">SAMN04489712_1038</name>
</gene>
<evidence type="ECO:0000313" key="3">
    <source>
        <dbReference type="EMBL" id="SEG04323.1"/>
    </source>
</evidence>
<dbReference type="AlphaFoldDB" id="A0A1H5WYE4"/>
<dbReference type="EMBL" id="FNVO01000003">
    <property type="protein sequence ID" value="SEG04323.1"/>
    <property type="molecule type" value="Genomic_DNA"/>
</dbReference>
<evidence type="ECO:0000256" key="1">
    <source>
        <dbReference type="SAM" id="MobiDB-lite"/>
    </source>
</evidence>
<evidence type="ECO:0008006" key="5">
    <source>
        <dbReference type="Google" id="ProtNLM"/>
    </source>
</evidence>
<feature type="region of interest" description="Disordered" evidence="1">
    <location>
        <begin position="129"/>
        <end position="157"/>
    </location>
</feature>
<proteinExistence type="predicted"/>
<dbReference type="OrthoDB" id="7949713at2"/>
<feature type="signal peptide" evidence="2">
    <location>
        <begin position="1"/>
        <end position="22"/>
    </location>
</feature>
<evidence type="ECO:0000256" key="2">
    <source>
        <dbReference type="SAM" id="SignalP"/>
    </source>
</evidence>
<reference evidence="4" key="1">
    <citation type="submission" date="2016-10" db="EMBL/GenBank/DDBJ databases">
        <authorList>
            <person name="Varghese N."/>
            <person name="Submissions S."/>
        </authorList>
    </citation>
    <scope>NUCLEOTIDE SEQUENCE [LARGE SCALE GENOMIC DNA]</scope>
    <source>
        <strain evidence="4">DSM 43163</strain>
    </source>
</reference>
<feature type="chain" id="PRO_5039148743" description="Lipoprotein" evidence="2">
    <location>
        <begin position="23"/>
        <end position="175"/>
    </location>
</feature>
<keyword evidence="4" id="KW-1185">Reference proteome</keyword>
<name>A0A1H5WYE4_9ACTN</name>
<dbReference type="PROSITE" id="PS51257">
    <property type="entry name" value="PROKAR_LIPOPROTEIN"/>
    <property type="match status" value="1"/>
</dbReference>
<sequence>MRRQRRAAIAVAAVPLLALGLAGCGSQGDGKNAADKAAASRAAEQERVRQFAKCMRENGVDMPDPEVGPDGGIKLRMRAESGQKGAGEEESRAAMNKCRKYMPNGGKPQKLSPQDQEKLRQFARCMREHGVKMDDPRPEGGIVISRKKGDGLSDEEFEAAQRACQKFQPRPKVTN</sequence>
<accession>A0A1H5WYE4</accession>
<evidence type="ECO:0000313" key="4">
    <source>
        <dbReference type="Proteomes" id="UP000236723"/>
    </source>
</evidence>
<dbReference type="Proteomes" id="UP000236723">
    <property type="component" value="Unassembled WGS sequence"/>
</dbReference>
<protein>
    <recommendedName>
        <fullName evidence="5">Lipoprotein</fullName>
    </recommendedName>
</protein>
<keyword evidence="2" id="KW-0732">Signal</keyword>
<organism evidence="3 4">
    <name type="scientific">Thermomonospora echinospora</name>
    <dbReference type="NCBI Taxonomy" id="1992"/>
    <lineage>
        <taxon>Bacteria</taxon>
        <taxon>Bacillati</taxon>
        <taxon>Actinomycetota</taxon>
        <taxon>Actinomycetes</taxon>
        <taxon>Streptosporangiales</taxon>
        <taxon>Thermomonosporaceae</taxon>
        <taxon>Thermomonospora</taxon>
    </lineage>
</organism>
<feature type="compositionally biased region" description="Basic and acidic residues" evidence="1">
    <location>
        <begin position="129"/>
        <end position="138"/>
    </location>
</feature>